<organism evidence="3 4">
    <name type="scientific">Stigmatella aurantiaca</name>
    <dbReference type="NCBI Taxonomy" id="41"/>
    <lineage>
        <taxon>Bacteria</taxon>
        <taxon>Pseudomonadati</taxon>
        <taxon>Myxococcota</taxon>
        <taxon>Myxococcia</taxon>
        <taxon>Myxococcales</taxon>
        <taxon>Cystobacterineae</taxon>
        <taxon>Archangiaceae</taxon>
        <taxon>Stigmatella</taxon>
    </lineage>
</organism>
<evidence type="ECO:0000256" key="2">
    <source>
        <dbReference type="SAM" id="SignalP"/>
    </source>
</evidence>
<evidence type="ECO:0008006" key="5">
    <source>
        <dbReference type="Google" id="ProtNLM"/>
    </source>
</evidence>
<protein>
    <recommendedName>
        <fullName evidence="5">PE-PGRS family protein</fullName>
    </recommendedName>
</protein>
<feature type="signal peptide" evidence="2">
    <location>
        <begin position="1"/>
        <end position="18"/>
    </location>
</feature>
<dbReference type="Proteomes" id="UP000182719">
    <property type="component" value="Unassembled WGS sequence"/>
</dbReference>
<evidence type="ECO:0000313" key="4">
    <source>
        <dbReference type="Proteomes" id="UP000182719"/>
    </source>
</evidence>
<feature type="chain" id="PRO_5010238466" description="PE-PGRS family protein" evidence="2">
    <location>
        <begin position="19"/>
        <end position="693"/>
    </location>
</feature>
<keyword evidence="4" id="KW-1185">Reference proteome</keyword>
<sequence length="693" mass="68142">MRMVLFWLGLLVAQRVLAEPDTFGFGSGRSGSLSVKDTDSAVINRYSPLSTPVAAGARELAVADAAGFTAGELVLLHASSGLTPTPDSGAQAPLALSGGPVGQFEFARVESVSAAGVRLTAPLLHGYPAPGTQVVSVPEYTQVQVGERASLRAAPWDGQVGGLLVFLVTGTLSNAGTVTVAGLGFRGGSMFNHARWTGCSDVDVPVTRGGAYKGEGLVAERFGVASGRGNLANGGGGGNCHNAGGGGGGHGGVGGQGGRSAVVDGARAVGGLGGAAVVYSPFERLVFGGGGGEGEGNNTFGTAGGAGGGAMLIRAGQVQGPGRFLANGSAAAATRLDGDDGAGGGGAGGAVSLRSGGALACGGVEASGGQGGDTTHATEETGPGGGGAGGVILLQGTPLACPASARAGAAGTWRIQNDSRGAGPVAGQDAPSQGLLRSVSFPVGPLAPPVLSQPLSGARGVASRPRFEGTAAPGAHVSLVLDGQPFAEVQLEEAQERFAYEAPTDLSPGAHEVRVSASWQGLFSALSAPVLFEVGGENAGAPAVVMVVPVEGARVEPTPLLAGKSPPDARVSVEVDTVEVAQVSADAEGRFRYVLSAEQALAPGMHQVSARVLGTQEGEALRSQVTAFEVVEPRELEAGCGCGAGPAGGLGGLAGLLGLWAARVRARAPGRRPPGGHLRSPGPRESPATPASR</sequence>
<dbReference type="NCBIfam" id="NF047640">
    <property type="entry name" value="gliding_AgmC_N"/>
    <property type="match status" value="1"/>
</dbReference>
<dbReference type="RefSeq" id="WP_075010064.1">
    <property type="nucleotide sequence ID" value="NZ_FOAP01000022.1"/>
</dbReference>
<feature type="region of interest" description="Disordered" evidence="1">
    <location>
        <begin position="667"/>
        <end position="693"/>
    </location>
</feature>
<proteinExistence type="predicted"/>
<dbReference type="OrthoDB" id="5496215at2"/>
<gene>
    <name evidence="3" type="ORF">SAMN05444354_12233</name>
</gene>
<accession>A0A1H8ASL3</accession>
<dbReference type="AlphaFoldDB" id="A0A1H8ASL3"/>
<evidence type="ECO:0000256" key="1">
    <source>
        <dbReference type="SAM" id="MobiDB-lite"/>
    </source>
</evidence>
<dbReference type="InterPro" id="IPR058184">
    <property type="entry name" value="AgmC-like_N"/>
</dbReference>
<name>A0A1H8ASL3_STIAU</name>
<dbReference type="EMBL" id="FOAP01000022">
    <property type="protein sequence ID" value="SEM73553.1"/>
    <property type="molecule type" value="Genomic_DNA"/>
</dbReference>
<keyword evidence="2" id="KW-0732">Signal</keyword>
<evidence type="ECO:0000313" key="3">
    <source>
        <dbReference type="EMBL" id="SEM73553.1"/>
    </source>
</evidence>
<reference evidence="4" key="1">
    <citation type="submission" date="2016-10" db="EMBL/GenBank/DDBJ databases">
        <authorList>
            <person name="Varghese N."/>
            <person name="Submissions S."/>
        </authorList>
    </citation>
    <scope>NUCLEOTIDE SEQUENCE [LARGE SCALE GENOMIC DNA]</scope>
    <source>
        <strain evidence="4">DSM 17044</strain>
    </source>
</reference>